<protein>
    <recommendedName>
        <fullName evidence="3">F-box domain-containing protein</fullName>
    </recommendedName>
</protein>
<dbReference type="OrthoDB" id="5279008at2759"/>
<evidence type="ECO:0000313" key="1">
    <source>
        <dbReference type="EMBL" id="CAG8901554.1"/>
    </source>
</evidence>
<accession>A0A9W4P430</accession>
<comment type="caution">
    <text evidence="1">The sequence shown here is derived from an EMBL/GenBank/DDBJ whole genome shotgun (WGS) entry which is preliminary data.</text>
</comment>
<dbReference type="EMBL" id="CAJVRC010000872">
    <property type="protein sequence ID" value="CAG8901554.1"/>
    <property type="molecule type" value="Genomic_DNA"/>
</dbReference>
<dbReference type="Gene3D" id="3.80.10.10">
    <property type="entry name" value="Ribonuclease Inhibitor"/>
    <property type="match status" value="1"/>
</dbReference>
<dbReference type="SUPFAM" id="SSF52047">
    <property type="entry name" value="RNI-like"/>
    <property type="match status" value="1"/>
</dbReference>
<dbReference type="Proteomes" id="UP001154252">
    <property type="component" value="Unassembled WGS sequence"/>
</dbReference>
<gene>
    <name evidence="1" type="ORF">PEGY_LOCUS6493</name>
</gene>
<name>A0A9W4P430_9EURO</name>
<dbReference type="AlphaFoldDB" id="A0A9W4P430"/>
<keyword evidence="2" id="KW-1185">Reference proteome</keyword>
<reference evidence="1" key="1">
    <citation type="submission" date="2021-07" db="EMBL/GenBank/DDBJ databases">
        <authorList>
            <person name="Branca A.L. A."/>
        </authorList>
    </citation>
    <scope>NUCLEOTIDE SEQUENCE</scope>
</reference>
<organism evidence="1 2">
    <name type="scientific">Penicillium egyptiacum</name>
    <dbReference type="NCBI Taxonomy" id="1303716"/>
    <lineage>
        <taxon>Eukaryota</taxon>
        <taxon>Fungi</taxon>
        <taxon>Dikarya</taxon>
        <taxon>Ascomycota</taxon>
        <taxon>Pezizomycotina</taxon>
        <taxon>Eurotiomycetes</taxon>
        <taxon>Eurotiomycetidae</taxon>
        <taxon>Eurotiales</taxon>
        <taxon>Aspergillaceae</taxon>
        <taxon>Penicillium</taxon>
    </lineage>
</organism>
<dbReference type="InterPro" id="IPR032675">
    <property type="entry name" value="LRR_dom_sf"/>
</dbReference>
<evidence type="ECO:0008006" key="3">
    <source>
        <dbReference type="Google" id="ProtNLM"/>
    </source>
</evidence>
<sequence length="389" mass="44453">MSDIDHLSPEIIPMIARYLESRDFFNLRLGSLYLRDSTFALFLKLYFRTRTHMLSRHSLMKLLDISHHPILGPSIRSVVITTNHLTPDGLSDEPYLPTWMERNVYPIDKKRYREYYIQQNSFRQSGLDTTYLSEILANAVHCRTLALADRDQPWGAAFLERETGVYPTSSMENEYSKIYVQQVTHVIIAAATASGVSIEKFELNAGLGRAMNPSVLRFPELHRIQLPWAATLTSLRLLMSPNYDEDPHVWSKPLADFISLFPRLEVLDLYFNRRLQQAGFQALSQALSLPNLRILRLGGFDCLSDDLLLLFGIHQNSLREVVLNHVGISTRLDGSWQKLVTMLHAQLQITKLEIVGCNVDGHLICLRKSDLSLSAQSQVLGETRQLLYV</sequence>
<proteinExistence type="predicted"/>
<evidence type="ECO:0000313" key="2">
    <source>
        <dbReference type="Proteomes" id="UP001154252"/>
    </source>
</evidence>